<evidence type="ECO:0000313" key="5">
    <source>
        <dbReference type="EMBL" id="GAA0344668.1"/>
    </source>
</evidence>
<dbReference type="PRINTS" id="PR00035">
    <property type="entry name" value="HTHGNTR"/>
</dbReference>
<dbReference type="SUPFAM" id="SSF46785">
    <property type="entry name" value="Winged helix' DNA-binding domain"/>
    <property type="match status" value="1"/>
</dbReference>
<accession>A0ABN0WR36</accession>
<evidence type="ECO:0000256" key="2">
    <source>
        <dbReference type="ARBA" id="ARBA00023125"/>
    </source>
</evidence>
<evidence type="ECO:0000259" key="4">
    <source>
        <dbReference type="PROSITE" id="PS50949"/>
    </source>
</evidence>
<dbReference type="Pfam" id="PF00392">
    <property type="entry name" value="GntR"/>
    <property type="match status" value="1"/>
</dbReference>
<dbReference type="Proteomes" id="UP001500782">
    <property type="component" value="Unassembled WGS sequence"/>
</dbReference>
<name>A0ABN0WR36_9BACI</name>
<feature type="domain" description="HTH gntR-type" evidence="4">
    <location>
        <begin position="11"/>
        <end position="79"/>
    </location>
</feature>
<keyword evidence="1" id="KW-0805">Transcription regulation</keyword>
<evidence type="ECO:0000313" key="6">
    <source>
        <dbReference type="Proteomes" id="UP001500782"/>
    </source>
</evidence>
<evidence type="ECO:0000256" key="3">
    <source>
        <dbReference type="ARBA" id="ARBA00023163"/>
    </source>
</evidence>
<sequence>MLLYIDFGSEIPIYEQIVTGVIKGVGDGTLSSGELLPSMRELASDLNINMHTVRKAYLQLQDMGFIEILKKKGALVREKPTGDSNDFYRRIEQKLLPILFEAKSRGITNSEMLTLINQLMEEKIGGNKND</sequence>
<reference evidence="5 6" key="1">
    <citation type="journal article" date="2019" name="Int. J. Syst. Evol. Microbiol.">
        <title>The Global Catalogue of Microorganisms (GCM) 10K type strain sequencing project: providing services to taxonomists for standard genome sequencing and annotation.</title>
        <authorList>
            <consortium name="The Broad Institute Genomics Platform"/>
            <consortium name="The Broad Institute Genome Sequencing Center for Infectious Disease"/>
            <person name="Wu L."/>
            <person name="Ma J."/>
        </authorList>
    </citation>
    <scope>NUCLEOTIDE SEQUENCE [LARGE SCALE GENOMIC DNA]</scope>
    <source>
        <strain evidence="5 6">JCM 9731</strain>
    </source>
</reference>
<dbReference type="PANTHER" id="PTHR38445:SF12">
    <property type="entry name" value="GNTR-FAMILY TRANSCRIPTIONAL REGULATOR"/>
    <property type="match status" value="1"/>
</dbReference>
<gene>
    <name evidence="5" type="ORF">GCM10008967_38830</name>
</gene>
<dbReference type="InterPro" id="IPR036388">
    <property type="entry name" value="WH-like_DNA-bd_sf"/>
</dbReference>
<protein>
    <submittedName>
        <fullName evidence="5">GntR family transcriptional regulator</fullName>
    </submittedName>
</protein>
<proteinExistence type="predicted"/>
<keyword evidence="6" id="KW-1185">Reference proteome</keyword>
<comment type="caution">
    <text evidence="5">The sequence shown here is derived from an EMBL/GenBank/DDBJ whole genome shotgun (WGS) entry which is preliminary data.</text>
</comment>
<dbReference type="InterPro" id="IPR000524">
    <property type="entry name" value="Tscrpt_reg_HTH_GntR"/>
</dbReference>
<organism evidence="5 6">
    <name type="scientific">Bacillus carboniphilus</name>
    <dbReference type="NCBI Taxonomy" id="86663"/>
    <lineage>
        <taxon>Bacteria</taxon>
        <taxon>Bacillati</taxon>
        <taxon>Bacillota</taxon>
        <taxon>Bacilli</taxon>
        <taxon>Bacillales</taxon>
        <taxon>Bacillaceae</taxon>
        <taxon>Bacillus</taxon>
    </lineage>
</organism>
<keyword evidence="2" id="KW-0238">DNA-binding</keyword>
<dbReference type="PROSITE" id="PS50949">
    <property type="entry name" value="HTH_GNTR"/>
    <property type="match status" value="1"/>
</dbReference>
<evidence type="ECO:0000256" key="1">
    <source>
        <dbReference type="ARBA" id="ARBA00023015"/>
    </source>
</evidence>
<keyword evidence="3" id="KW-0804">Transcription</keyword>
<dbReference type="Gene3D" id="1.10.10.10">
    <property type="entry name" value="Winged helix-like DNA-binding domain superfamily/Winged helix DNA-binding domain"/>
    <property type="match status" value="1"/>
</dbReference>
<dbReference type="InterPro" id="IPR036390">
    <property type="entry name" value="WH_DNA-bd_sf"/>
</dbReference>
<dbReference type="RefSeq" id="WP_343802976.1">
    <property type="nucleotide sequence ID" value="NZ_BAAADJ010000063.1"/>
</dbReference>
<dbReference type="EMBL" id="BAAADJ010000063">
    <property type="protein sequence ID" value="GAA0344668.1"/>
    <property type="molecule type" value="Genomic_DNA"/>
</dbReference>
<dbReference type="SMART" id="SM00345">
    <property type="entry name" value="HTH_GNTR"/>
    <property type="match status" value="1"/>
</dbReference>
<dbReference type="PANTHER" id="PTHR38445">
    <property type="entry name" value="HTH-TYPE TRANSCRIPTIONAL REPRESSOR YTRA"/>
    <property type="match status" value="1"/>
</dbReference>
<dbReference type="CDD" id="cd07377">
    <property type="entry name" value="WHTH_GntR"/>
    <property type="match status" value="1"/>
</dbReference>